<evidence type="ECO:0000256" key="2">
    <source>
        <dbReference type="ARBA" id="ARBA00022741"/>
    </source>
</evidence>
<accession>A0ABY5UZN7</accession>
<evidence type="ECO:0000256" key="3">
    <source>
        <dbReference type="ARBA" id="ARBA00022840"/>
    </source>
</evidence>
<dbReference type="PANTHER" id="PTHR11638">
    <property type="entry name" value="ATP-DEPENDENT CLP PROTEASE"/>
    <property type="match status" value="1"/>
</dbReference>
<organism evidence="8 9">
    <name type="scientific">Alistipes ihumii AP11</name>
    <dbReference type="NCBI Taxonomy" id="1211813"/>
    <lineage>
        <taxon>Bacteria</taxon>
        <taxon>Pseudomonadati</taxon>
        <taxon>Bacteroidota</taxon>
        <taxon>Bacteroidia</taxon>
        <taxon>Bacteroidales</taxon>
        <taxon>Rikenellaceae</taxon>
        <taxon>Alistipes</taxon>
    </lineage>
</organism>
<evidence type="ECO:0000313" key="9">
    <source>
        <dbReference type="Proteomes" id="UP001059295"/>
    </source>
</evidence>
<feature type="domain" description="Clp ATPase C-terminal" evidence="7">
    <location>
        <begin position="748"/>
        <end position="837"/>
    </location>
</feature>
<dbReference type="Gene3D" id="1.10.1780.10">
    <property type="entry name" value="Clp, N-terminal domain"/>
    <property type="match status" value="1"/>
</dbReference>
<dbReference type="InterPro" id="IPR050130">
    <property type="entry name" value="ClpA_ClpB"/>
</dbReference>
<evidence type="ECO:0000259" key="6">
    <source>
        <dbReference type="SMART" id="SM00382"/>
    </source>
</evidence>
<dbReference type="SUPFAM" id="SSF81923">
    <property type="entry name" value="Double Clp-N motif"/>
    <property type="match status" value="1"/>
</dbReference>
<dbReference type="Gene3D" id="4.10.860.10">
    <property type="entry name" value="UVR domain"/>
    <property type="match status" value="1"/>
</dbReference>
<keyword evidence="8" id="KW-0378">Hydrolase</keyword>
<dbReference type="Pfam" id="PF10431">
    <property type="entry name" value="ClpB_D2-small"/>
    <property type="match status" value="1"/>
</dbReference>
<evidence type="ECO:0000256" key="5">
    <source>
        <dbReference type="SAM" id="Coils"/>
    </source>
</evidence>
<feature type="coiled-coil region" evidence="5">
    <location>
        <begin position="445"/>
        <end position="491"/>
    </location>
</feature>
<keyword evidence="8" id="KW-0645">Protease</keyword>
<name>A0ABY5UZN7_9BACT</name>
<dbReference type="Pfam" id="PF17871">
    <property type="entry name" value="AAA_lid_9"/>
    <property type="match status" value="1"/>
</dbReference>
<dbReference type="CDD" id="cd00009">
    <property type="entry name" value="AAA"/>
    <property type="match status" value="1"/>
</dbReference>
<proteinExistence type="predicted"/>
<dbReference type="RefSeq" id="WP_019245725.1">
    <property type="nucleotide sequence ID" value="NZ_CAPH01000009.1"/>
</dbReference>
<keyword evidence="9" id="KW-1185">Reference proteome</keyword>
<dbReference type="Proteomes" id="UP001059295">
    <property type="component" value="Chromosome"/>
</dbReference>
<dbReference type="InterPro" id="IPR004176">
    <property type="entry name" value="Clp_R_N"/>
</dbReference>
<dbReference type="Gene3D" id="1.10.8.60">
    <property type="match status" value="2"/>
</dbReference>
<protein>
    <submittedName>
        <fullName evidence="8">ATP-dependent Clp protease ATP-binding subunit</fullName>
    </submittedName>
</protein>
<evidence type="ECO:0000256" key="1">
    <source>
        <dbReference type="ARBA" id="ARBA00022737"/>
    </source>
</evidence>
<dbReference type="InterPro" id="IPR001270">
    <property type="entry name" value="ClpA/B"/>
</dbReference>
<dbReference type="SMART" id="SM01086">
    <property type="entry name" value="ClpB_D2-small"/>
    <property type="match status" value="1"/>
</dbReference>
<keyword evidence="4" id="KW-0143">Chaperone</keyword>
<dbReference type="InterPro" id="IPR041546">
    <property type="entry name" value="ClpA/ClpB_AAA_lid"/>
</dbReference>
<gene>
    <name evidence="8" type="ORF">NQ491_09875</name>
</gene>
<dbReference type="InterPro" id="IPR019489">
    <property type="entry name" value="Clp_ATPase_C"/>
</dbReference>
<keyword evidence="2" id="KW-0547">Nucleotide-binding</keyword>
<feature type="domain" description="AAA+ ATPase" evidence="6">
    <location>
        <begin position="569"/>
        <end position="708"/>
    </location>
</feature>
<keyword evidence="1" id="KW-0677">Repeat</keyword>
<sequence length="850" mass="94691">MQIKQTKKLESVLLGGCYEARRRSSSEVTTDHLFLAILKQEESHASHVLRKLLKNWEIDQIKTRLERELGPVVAQDGQRQALRQTIAINGESMLRQIISDAGKGCVVEHMLNTGHLLRAILDDRGSISSRILALYNVTGETAAPFLKDLPPNEDYYENMRFLSLLGDDEGEHPERLFSGVMRIGAPAGDKTKDSMLDQFGVDLTRSAAEGKLDPVIGREAEIERVIQILGRRKKNNPVLIGEAGVGKSAIVEGLALRIVQKSVPHVLLHKRIFSLDVSSLVAGTKYRGQFEERINALLKELSGSDVILFIDEIHTIVGAGSTQGSLDTANILKPALARGELQCIGATTMNEYRENIETDSALERRFQKIVVEQPSAEQTLHMLHNIRSQYESHHCVRYTDEALSACVGLTRRYVTDRFFPDKAIDVMDEAGSRARAFDAQVPESLKLLEQEIEQAAGEKNRAIKMQNYELAATLRNREGALRLRLQEVEKQWRENMARSPIEVGETAIREVIASMTGIPLSRISGDEQARLLDMERHLGDVVIGQDEAVRKVTRAIRRSRAGLKDANRPIGVFMFVGPTGVGKTHVAKELAKYLFDTEEALVRVDMSEYSEKHNVSRLIGSPPGYVGYGEGGQLTEKVRRRPYCVLLFDEIEKAHPDVFNLMLQIFDEGQLTDGLGRRVDFRNTIIIMTSNVGSREATQRAQSVGYNTASKPAMQTLNREAAYRKNLERSFAPEFINRIDDIVTFGTLSDADVLRIVELELGLLSRRVSELGYSLDASDEAKRLLVKLGYEPAYGVRSLRRTILDRVEEPLSELIVAGAVHAGDRVTVCTDGDRIELSVAPADSPTHLAS</sequence>
<dbReference type="SUPFAM" id="SSF52540">
    <property type="entry name" value="P-loop containing nucleoside triphosphate hydrolases"/>
    <property type="match status" value="2"/>
</dbReference>
<dbReference type="GeneID" id="82892043"/>
<evidence type="ECO:0000259" key="7">
    <source>
        <dbReference type="SMART" id="SM01086"/>
    </source>
</evidence>
<dbReference type="PRINTS" id="PR00300">
    <property type="entry name" value="CLPPROTEASEA"/>
</dbReference>
<keyword evidence="5" id="KW-0175">Coiled coil</keyword>
<dbReference type="SMART" id="SM00382">
    <property type="entry name" value="AAA"/>
    <property type="match status" value="2"/>
</dbReference>
<feature type="domain" description="AAA+ ATPase" evidence="6">
    <location>
        <begin position="233"/>
        <end position="375"/>
    </location>
</feature>
<dbReference type="CDD" id="cd19499">
    <property type="entry name" value="RecA-like_ClpB_Hsp104-like"/>
    <property type="match status" value="1"/>
</dbReference>
<dbReference type="Pfam" id="PF07724">
    <property type="entry name" value="AAA_2"/>
    <property type="match status" value="1"/>
</dbReference>
<dbReference type="Gene3D" id="3.40.50.300">
    <property type="entry name" value="P-loop containing nucleotide triphosphate hydrolases"/>
    <property type="match status" value="2"/>
</dbReference>
<evidence type="ECO:0000313" key="8">
    <source>
        <dbReference type="EMBL" id="UWN56949.1"/>
    </source>
</evidence>
<dbReference type="InterPro" id="IPR027417">
    <property type="entry name" value="P-loop_NTPase"/>
</dbReference>
<evidence type="ECO:0000256" key="4">
    <source>
        <dbReference type="ARBA" id="ARBA00023186"/>
    </source>
</evidence>
<dbReference type="PANTHER" id="PTHR11638:SF18">
    <property type="entry name" value="HEAT SHOCK PROTEIN 104"/>
    <property type="match status" value="1"/>
</dbReference>
<dbReference type="Pfam" id="PF02861">
    <property type="entry name" value="Clp_N"/>
    <property type="match status" value="1"/>
</dbReference>
<dbReference type="Pfam" id="PF00004">
    <property type="entry name" value="AAA"/>
    <property type="match status" value="1"/>
</dbReference>
<keyword evidence="3 8" id="KW-0067">ATP-binding</keyword>
<dbReference type="EMBL" id="CP102294">
    <property type="protein sequence ID" value="UWN56949.1"/>
    <property type="molecule type" value="Genomic_DNA"/>
</dbReference>
<dbReference type="GO" id="GO:0005524">
    <property type="term" value="F:ATP binding"/>
    <property type="evidence" value="ECO:0007669"/>
    <property type="project" value="UniProtKB-KW"/>
</dbReference>
<dbReference type="InterPro" id="IPR003593">
    <property type="entry name" value="AAA+_ATPase"/>
</dbReference>
<dbReference type="GO" id="GO:0006508">
    <property type="term" value="P:proteolysis"/>
    <property type="evidence" value="ECO:0007669"/>
    <property type="project" value="UniProtKB-KW"/>
</dbReference>
<reference evidence="8" key="1">
    <citation type="journal article" date="2022" name="Cell">
        <title>Design, construction, and in vivo augmentation of a complex gut microbiome.</title>
        <authorList>
            <person name="Cheng A.G."/>
            <person name="Ho P.Y."/>
            <person name="Aranda-Diaz A."/>
            <person name="Jain S."/>
            <person name="Yu F.B."/>
            <person name="Meng X."/>
            <person name="Wang M."/>
            <person name="Iakiviak M."/>
            <person name="Nagashima K."/>
            <person name="Zhao A."/>
            <person name="Murugkar P."/>
            <person name="Patil A."/>
            <person name="Atabakhsh K."/>
            <person name="Weakley A."/>
            <person name="Yan J."/>
            <person name="Brumbaugh A.R."/>
            <person name="Higginbottom S."/>
            <person name="Dimas A."/>
            <person name="Shiver A.L."/>
            <person name="Deutschbauer A."/>
            <person name="Neff N."/>
            <person name="Sonnenburg J.L."/>
            <person name="Huang K.C."/>
            <person name="Fischbach M.A."/>
        </authorList>
    </citation>
    <scope>NUCLEOTIDE SEQUENCE</scope>
    <source>
        <strain evidence="8">AP11</strain>
    </source>
</reference>
<dbReference type="InterPro" id="IPR003959">
    <property type="entry name" value="ATPase_AAA_core"/>
</dbReference>
<dbReference type="GO" id="GO:0008233">
    <property type="term" value="F:peptidase activity"/>
    <property type="evidence" value="ECO:0007669"/>
    <property type="project" value="UniProtKB-KW"/>
</dbReference>
<dbReference type="InterPro" id="IPR036628">
    <property type="entry name" value="Clp_N_dom_sf"/>
</dbReference>